<reference evidence="1" key="1">
    <citation type="submission" date="2020-07" db="EMBL/GenBank/DDBJ databases">
        <authorList>
            <person name="Ferguson B K."/>
        </authorList>
    </citation>
    <scope>NUCLEOTIDE SEQUENCE</scope>
    <source>
        <strain evidence="1">L06</strain>
    </source>
</reference>
<protein>
    <submittedName>
        <fullName evidence="1">Uncharacterized protein</fullName>
    </submittedName>
</protein>
<name>A0A6V7JQN2_9HYME</name>
<dbReference type="EMBL" id="CADCXW020000020">
    <property type="protein sequence ID" value="CAD1554464.1"/>
    <property type="molecule type" value="Genomic_DNA"/>
</dbReference>
<evidence type="ECO:0000313" key="1">
    <source>
        <dbReference type="EMBL" id="CAD1554464.1"/>
    </source>
</evidence>
<dbReference type="AlphaFoldDB" id="A0A6V7JQN2"/>
<accession>A0A6V7JQN2</accession>
<gene>
    <name evidence="1" type="ORF">BBRV_LOCUS59445</name>
</gene>
<sequence>MGSDYFSSIIEWTHFLPFYNISIGAKINITNIDWAHFKAKMEKFRPIVNSDNYLACYDHLKECINNSLTSSGGKEVDTKDVRITPPPTIWWNKQCSDLIKGRRALERLFKRQPSPENFDSHLLIQKKAKSQLTKVKRNSAHEFLTSLNPQRNLQLAWNIIKAHKSRFNISHMNTSNSSEYPEFQKAIDKLAKYPFTQAFNLDVYESNVIDLMKDISHAEVRYATNCVEKNQLQVQTI</sequence>
<organism evidence="1">
    <name type="scientific">Bracon brevicornis</name>
    <dbReference type="NCBI Taxonomy" id="1563983"/>
    <lineage>
        <taxon>Eukaryota</taxon>
        <taxon>Metazoa</taxon>
        <taxon>Ecdysozoa</taxon>
        <taxon>Arthropoda</taxon>
        <taxon>Hexapoda</taxon>
        <taxon>Insecta</taxon>
        <taxon>Pterygota</taxon>
        <taxon>Neoptera</taxon>
        <taxon>Endopterygota</taxon>
        <taxon>Hymenoptera</taxon>
        <taxon>Apocrita</taxon>
        <taxon>Ichneumonoidea</taxon>
        <taxon>Braconidae</taxon>
        <taxon>Braconinae</taxon>
        <taxon>Bracon</taxon>
    </lineage>
</organism>
<proteinExistence type="predicted"/>